<keyword evidence="2" id="KW-0732">Signal</keyword>
<reference evidence="3 4" key="1">
    <citation type="journal article" date="2019" name="Syst. Appl. Microbiol.">
        <title>Polyphasic characterization of two novel Lactobacillus spp. isolated from blown salami packages: Description of Lactobacillus halodurans sp. nov. and Lactobacillus salsicarnum sp. nov.</title>
        <authorList>
            <person name="Schuster J.A."/>
            <person name="Klingl A."/>
            <person name="Vogel R.F."/>
            <person name="Ehrmann M.A."/>
        </authorList>
    </citation>
    <scope>NUCLEOTIDE SEQUENCE [LARGE SCALE GENOMIC DNA]</scope>
    <source>
        <strain evidence="3 4">TMW 1.2118</strain>
    </source>
</reference>
<feature type="compositionally biased region" description="Basic and acidic residues" evidence="1">
    <location>
        <begin position="54"/>
        <end position="63"/>
    </location>
</feature>
<dbReference type="RefSeq" id="WP_153383552.1">
    <property type="nucleotide sequence ID" value="NZ_VDFM01000010.1"/>
</dbReference>
<accession>A0A5P0ZJ04</accession>
<evidence type="ECO:0008006" key="5">
    <source>
        <dbReference type="Google" id="ProtNLM"/>
    </source>
</evidence>
<evidence type="ECO:0000256" key="1">
    <source>
        <dbReference type="SAM" id="MobiDB-lite"/>
    </source>
</evidence>
<organism evidence="3 4">
    <name type="scientific">Companilactobacillus mishanensis</name>
    <dbReference type="NCBI Taxonomy" id="2486008"/>
    <lineage>
        <taxon>Bacteria</taxon>
        <taxon>Bacillati</taxon>
        <taxon>Bacillota</taxon>
        <taxon>Bacilli</taxon>
        <taxon>Lactobacillales</taxon>
        <taxon>Lactobacillaceae</taxon>
        <taxon>Companilactobacillus</taxon>
    </lineage>
</organism>
<proteinExistence type="predicted"/>
<name>A0A5P0ZJ04_9LACO</name>
<feature type="chain" id="PRO_5039364538" description="Matrixin family metalloprotease" evidence="2">
    <location>
        <begin position="22"/>
        <end position="302"/>
    </location>
</feature>
<dbReference type="InterPro" id="IPR024079">
    <property type="entry name" value="MetalloPept_cat_dom_sf"/>
</dbReference>
<feature type="signal peptide" evidence="2">
    <location>
        <begin position="1"/>
        <end position="21"/>
    </location>
</feature>
<sequence length="302" mass="33975">MKKIFYIALLTSLLFSGITLPTISYISQASNDNGGYNQQNNSEETIDTNGISQSDEKSSDSEYVKNNMKTVKTDHVDYLGRPTDDVDYAFNAVMQGTRPYSDLVKRGDHWYRPVPMPQTGGSTSDLGLADKSDIRVYCNAREVGKNVYNSLQTAIRNWTNSLGRNYVGFQMVSDKSNANLVISDESLKSESKEDGYTSLTDFAWETTPNQYAAYNHAQIQLSSYVKALNSNDKVQVHVLMHEIGHVLGFVDLSEVTTYRNNGVDYEYNTENDVMYGKTNSCVTVTPREVMEFQVLSKAIRNR</sequence>
<dbReference type="Proteomes" id="UP000380386">
    <property type="component" value="Unassembled WGS sequence"/>
</dbReference>
<dbReference type="AlphaFoldDB" id="A0A5P0ZJ04"/>
<dbReference type="EMBL" id="VDFM01000010">
    <property type="protein sequence ID" value="MQS53018.1"/>
    <property type="molecule type" value="Genomic_DNA"/>
</dbReference>
<gene>
    <name evidence="3" type="ORF">FHL02_08290</name>
</gene>
<dbReference type="OrthoDB" id="2296354at2"/>
<comment type="caution">
    <text evidence="3">The sequence shown here is derived from an EMBL/GenBank/DDBJ whole genome shotgun (WGS) entry which is preliminary data.</text>
</comment>
<dbReference type="Gene3D" id="3.40.390.10">
    <property type="entry name" value="Collagenase (Catalytic Domain)"/>
    <property type="match status" value="1"/>
</dbReference>
<feature type="compositionally biased region" description="Polar residues" evidence="1">
    <location>
        <begin position="34"/>
        <end position="53"/>
    </location>
</feature>
<protein>
    <recommendedName>
        <fullName evidence="5">Matrixin family metalloprotease</fullName>
    </recommendedName>
</protein>
<evidence type="ECO:0000313" key="4">
    <source>
        <dbReference type="Proteomes" id="UP000380386"/>
    </source>
</evidence>
<dbReference type="SUPFAM" id="SSF55486">
    <property type="entry name" value="Metalloproteases ('zincins'), catalytic domain"/>
    <property type="match status" value="1"/>
</dbReference>
<evidence type="ECO:0000313" key="3">
    <source>
        <dbReference type="EMBL" id="MQS53018.1"/>
    </source>
</evidence>
<evidence type="ECO:0000256" key="2">
    <source>
        <dbReference type="SAM" id="SignalP"/>
    </source>
</evidence>
<dbReference type="GO" id="GO:0008237">
    <property type="term" value="F:metallopeptidase activity"/>
    <property type="evidence" value="ECO:0007669"/>
    <property type="project" value="InterPro"/>
</dbReference>
<feature type="region of interest" description="Disordered" evidence="1">
    <location>
        <begin position="34"/>
        <end position="63"/>
    </location>
</feature>